<sequence length="675" mass="75733">MATVAHRPTIIITPPHAPFDPSKPGSPSQRRRPLPVPPSTDARDAVEAKPSILHDLSPMTMSYLTLATELEESMQTSAITNVVNPQRILEYPRILSHMLQFLPWEDFHAFASTCRDFRHIVMHPDYRDMILSRFVPGYRDSLRSRDLQQYREVEIDMHDLSLFKLSQNVPLHNYPWHALSFTGQIPYTPNAEYLTLKLISLSQAHSRFVLLLQSLIHSASDPPSPEEPDDLGGELPRPQSEQRSAGVRELVFPAPLSFLEAGQHENQNHVSLENKAHHNRASTLPSGSRSDRSVQTHVSADFQGLIQNGNEKKRRRTTLLLRSNTRAPPPPSAPAALKYSSSTWRRTMSMTRKPDFKSSVSDDEGELGFGLPIPHRRFAAVNHSSDSSLTSPSPPSSRCNVEYSTSPHQSLSPKPISSPHDLSMAMSRYRAPILRVFVPCIELDEVAVSRCEEQLMDAGLWEHLSSGDIICNFGFVPPQASDDETQSSRSSPDSERSSHRRSWLMFNGYCLVHFIPPAPPPIENSITLPSPWYFSHILPPTTNPTYILSLPPLRTLPSSPHNPRRNHPFSESQVQMTLSHLPARVRSPRSPLGYAMVKKYVWLARLPYAGYTATVPGTLLPGEGWKGEWILEAEGTREGKQSLIDALLPGTDGLGKRALWEIVKEKSGRGKLWMR</sequence>
<keyword evidence="3" id="KW-1185">Reference proteome</keyword>
<evidence type="ECO:0000313" key="3">
    <source>
        <dbReference type="Proteomes" id="UP001212997"/>
    </source>
</evidence>
<name>A0AAD5UWA2_9APHY</name>
<feature type="compositionally biased region" description="Polar residues" evidence="1">
    <location>
        <begin position="398"/>
        <end position="412"/>
    </location>
</feature>
<evidence type="ECO:0000313" key="2">
    <source>
        <dbReference type="EMBL" id="KAJ3479527.1"/>
    </source>
</evidence>
<feature type="region of interest" description="Disordered" evidence="1">
    <location>
        <begin position="219"/>
        <end position="244"/>
    </location>
</feature>
<reference evidence="2" key="1">
    <citation type="submission" date="2022-07" db="EMBL/GenBank/DDBJ databases">
        <title>Genome Sequence of Physisporinus lineatus.</title>
        <authorList>
            <person name="Buettner E."/>
        </authorList>
    </citation>
    <scope>NUCLEOTIDE SEQUENCE</scope>
    <source>
        <strain evidence="2">VT162</strain>
    </source>
</reference>
<feature type="region of interest" description="Disordered" evidence="1">
    <location>
        <begin position="1"/>
        <end position="45"/>
    </location>
</feature>
<dbReference type="EMBL" id="JANAWD010000433">
    <property type="protein sequence ID" value="KAJ3479527.1"/>
    <property type="molecule type" value="Genomic_DNA"/>
</dbReference>
<gene>
    <name evidence="2" type="ORF">NLI96_g8996</name>
</gene>
<feature type="region of interest" description="Disordered" evidence="1">
    <location>
        <begin position="382"/>
        <end position="418"/>
    </location>
</feature>
<evidence type="ECO:0000256" key="1">
    <source>
        <dbReference type="SAM" id="MobiDB-lite"/>
    </source>
</evidence>
<organism evidence="2 3">
    <name type="scientific">Meripilus lineatus</name>
    <dbReference type="NCBI Taxonomy" id="2056292"/>
    <lineage>
        <taxon>Eukaryota</taxon>
        <taxon>Fungi</taxon>
        <taxon>Dikarya</taxon>
        <taxon>Basidiomycota</taxon>
        <taxon>Agaricomycotina</taxon>
        <taxon>Agaricomycetes</taxon>
        <taxon>Polyporales</taxon>
        <taxon>Meripilaceae</taxon>
        <taxon>Meripilus</taxon>
    </lineage>
</organism>
<dbReference type="SUPFAM" id="SSF81383">
    <property type="entry name" value="F-box domain"/>
    <property type="match status" value="1"/>
</dbReference>
<dbReference type="CDD" id="cd09917">
    <property type="entry name" value="F-box_SF"/>
    <property type="match status" value="1"/>
</dbReference>
<feature type="region of interest" description="Disordered" evidence="1">
    <location>
        <begin position="480"/>
        <end position="499"/>
    </location>
</feature>
<dbReference type="Proteomes" id="UP001212997">
    <property type="component" value="Unassembled WGS sequence"/>
</dbReference>
<evidence type="ECO:0008006" key="4">
    <source>
        <dbReference type="Google" id="ProtNLM"/>
    </source>
</evidence>
<dbReference type="InterPro" id="IPR036047">
    <property type="entry name" value="F-box-like_dom_sf"/>
</dbReference>
<accession>A0AAD5UWA2</accession>
<dbReference type="AlphaFoldDB" id="A0AAD5UWA2"/>
<protein>
    <recommendedName>
        <fullName evidence="4">F-box domain-containing protein</fullName>
    </recommendedName>
</protein>
<comment type="caution">
    <text evidence="2">The sequence shown here is derived from an EMBL/GenBank/DDBJ whole genome shotgun (WGS) entry which is preliminary data.</text>
</comment>
<proteinExistence type="predicted"/>